<evidence type="ECO:0000256" key="9">
    <source>
        <dbReference type="RuleBase" id="RU369079"/>
    </source>
</evidence>
<evidence type="ECO:0000256" key="3">
    <source>
        <dbReference type="ARBA" id="ARBA00022475"/>
    </source>
</evidence>
<comment type="subunit">
    <text evidence="9">The complex comprises the extracytoplasmic solute receptor protein and the two transmembrane proteins.</text>
</comment>
<dbReference type="Proteomes" id="UP000809621">
    <property type="component" value="Unassembled WGS sequence"/>
</dbReference>
<comment type="function">
    <text evidence="9">Part of the tripartite ATP-independent periplasmic (TRAP) transport system.</text>
</comment>
<name>A0ABS2HEW1_9VIBR</name>
<keyword evidence="7 9" id="KW-0472">Membrane</keyword>
<dbReference type="InterPro" id="IPR055348">
    <property type="entry name" value="DctQ"/>
</dbReference>
<keyword evidence="5 9" id="KW-0812">Transmembrane</keyword>
<keyword evidence="3" id="KW-1003">Cell membrane</keyword>
<evidence type="ECO:0000256" key="6">
    <source>
        <dbReference type="ARBA" id="ARBA00022989"/>
    </source>
</evidence>
<organism evidence="11 12">
    <name type="scientific">Vibrio ulleungensis</name>
    <dbReference type="NCBI Taxonomy" id="2807619"/>
    <lineage>
        <taxon>Bacteria</taxon>
        <taxon>Pseudomonadati</taxon>
        <taxon>Pseudomonadota</taxon>
        <taxon>Gammaproteobacteria</taxon>
        <taxon>Vibrionales</taxon>
        <taxon>Vibrionaceae</taxon>
        <taxon>Vibrio</taxon>
    </lineage>
</organism>
<dbReference type="Pfam" id="PF04290">
    <property type="entry name" value="DctQ"/>
    <property type="match status" value="1"/>
</dbReference>
<feature type="transmembrane region" description="Helical" evidence="9">
    <location>
        <begin position="49"/>
        <end position="67"/>
    </location>
</feature>
<comment type="subcellular location">
    <subcellularLocation>
        <location evidence="1 9">Cell inner membrane</location>
        <topology evidence="1 9">Multi-pass membrane protein</topology>
    </subcellularLocation>
</comment>
<evidence type="ECO:0000313" key="12">
    <source>
        <dbReference type="Proteomes" id="UP000809621"/>
    </source>
</evidence>
<keyword evidence="12" id="KW-1185">Reference proteome</keyword>
<evidence type="ECO:0000256" key="7">
    <source>
        <dbReference type="ARBA" id="ARBA00023136"/>
    </source>
</evidence>
<feature type="transmembrane region" description="Helical" evidence="9">
    <location>
        <begin position="87"/>
        <end position="109"/>
    </location>
</feature>
<evidence type="ECO:0000259" key="10">
    <source>
        <dbReference type="Pfam" id="PF04290"/>
    </source>
</evidence>
<comment type="caution">
    <text evidence="11">The sequence shown here is derived from an EMBL/GenBank/DDBJ whole genome shotgun (WGS) entry which is preliminary data.</text>
</comment>
<evidence type="ECO:0000256" key="1">
    <source>
        <dbReference type="ARBA" id="ARBA00004429"/>
    </source>
</evidence>
<reference evidence="11 12" key="1">
    <citation type="submission" date="2021-02" db="EMBL/GenBank/DDBJ databases">
        <authorList>
            <person name="Park J.-S."/>
        </authorList>
    </citation>
    <scope>NUCLEOTIDE SEQUENCE [LARGE SCALE GENOMIC DNA]</scope>
    <source>
        <strain evidence="11 12">188UL20-2</strain>
    </source>
</reference>
<feature type="transmembrane region" description="Helical" evidence="9">
    <location>
        <begin position="12"/>
        <end position="34"/>
    </location>
</feature>
<gene>
    <name evidence="11" type="ORF">JQC93_06755</name>
</gene>
<evidence type="ECO:0000313" key="11">
    <source>
        <dbReference type="EMBL" id="MBM7036108.1"/>
    </source>
</evidence>
<feature type="domain" description="Tripartite ATP-independent periplasmic transporters DctQ component" evidence="10">
    <location>
        <begin position="25"/>
        <end position="154"/>
    </location>
</feature>
<evidence type="ECO:0000256" key="5">
    <source>
        <dbReference type="ARBA" id="ARBA00022692"/>
    </source>
</evidence>
<sequence>MVRRQLERLCTILRVAIAILMGCLIIPVAMQVIARYTGVIPVYLWTEELATFIFVWIVMIGSVLAVWDKTHFDVHVLKDSHTPIILFMQRAIVHVLIGLFGVLFAWYGVDYAKFGGIQHSVMMNANLMITHITIPLAGFLWALFSAMNLLDAFKEYRASKDAKCESTKRVLS</sequence>
<dbReference type="RefSeq" id="WP_205157709.1">
    <property type="nucleotide sequence ID" value="NZ_JAFEUM010000002.1"/>
</dbReference>
<dbReference type="PANTHER" id="PTHR35011:SF2">
    <property type="entry name" value="2,3-DIKETO-L-GULONATE TRAP TRANSPORTER SMALL PERMEASE PROTEIN YIAM"/>
    <property type="match status" value="1"/>
</dbReference>
<comment type="similarity">
    <text evidence="8 9">Belongs to the TRAP transporter small permease family.</text>
</comment>
<evidence type="ECO:0000256" key="4">
    <source>
        <dbReference type="ARBA" id="ARBA00022519"/>
    </source>
</evidence>
<evidence type="ECO:0000256" key="8">
    <source>
        <dbReference type="ARBA" id="ARBA00038436"/>
    </source>
</evidence>
<feature type="transmembrane region" description="Helical" evidence="9">
    <location>
        <begin position="129"/>
        <end position="150"/>
    </location>
</feature>
<accession>A0ABS2HEW1</accession>
<proteinExistence type="inferred from homology"/>
<dbReference type="InterPro" id="IPR007387">
    <property type="entry name" value="TRAP_DctQ"/>
</dbReference>
<keyword evidence="2 9" id="KW-0813">Transport</keyword>
<protein>
    <recommendedName>
        <fullName evidence="9">TRAP transporter small permease protein</fullName>
    </recommendedName>
</protein>
<dbReference type="PANTHER" id="PTHR35011">
    <property type="entry name" value="2,3-DIKETO-L-GULONATE TRAP TRANSPORTER SMALL PERMEASE PROTEIN YIAM"/>
    <property type="match status" value="1"/>
</dbReference>
<dbReference type="EMBL" id="JAFEUM010000002">
    <property type="protein sequence ID" value="MBM7036108.1"/>
    <property type="molecule type" value="Genomic_DNA"/>
</dbReference>
<keyword evidence="6 9" id="KW-1133">Transmembrane helix</keyword>
<evidence type="ECO:0000256" key="2">
    <source>
        <dbReference type="ARBA" id="ARBA00022448"/>
    </source>
</evidence>
<keyword evidence="4 9" id="KW-0997">Cell inner membrane</keyword>